<dbReference type="Gene3D" id="1.10.10.1320">
    <property type="entry name" value="Anti-sigma factor, zinc-finger domain"/>
    <property type="match status" value="1"/>
</dbReference>
<feature type="transmembrane region" description="Helical" evidence="3">
    <location>
        <begin position="156"/>
        <end position="177"/>
    </location>
</feature>
<accession>A0AAJ2UJ40</accession>
<keyword evidence="1" id="KW-0805">Transcription regulation</keyword>
<protein>
    <submittedName>
        <fullName evidence="4">Zf-HC2 domain-containing protein</fullName>
    </submittedName>
</protein>
<dbReference type="Proteomes" id="UP001273589">
    <property type="component" value="Unassembled WGS sequence"/>
</dbReference>
<comment type="caution">
    <text evidence="4">The sequence shown here is derived from an EMBL/GenBank/DDBJ whole genome shotgun (WGS) entry which is preliminary data.</text>
</comment>
<feature type="transmembrane region" description="Helical" evidence="3">
    <location>
        <begin position="118"/>
        <end position="135"/>
    </location>
</feature>
<keyword evidence="3" id="KW-0472">Membrane</keyword>
<feature type="transmembrane region" description="Helical" evidence="3">
    <location>
        <begin position="209"/>
        <end position="230"/>
    </location>
</feature>
<gene>
    <name evidence="4" type="ORF">PV367_00025</name>
</gene>
<feature type="transmembrane region" description="Helical" evidence="3">
    <location>
        <begin position="95"/>
        <end position="112"/>
    </location>
</feature>
<organism evidence="4 5">
    <name type="scientific">Streptomyces europaeiscabiei</name>
    <dbReference type="NCBI Taxonomy" id="146819"/>
    <lineage>
        <taxon>Bacteria</taxon>
        <taxon>Bacillati</taxon>
        <taxon>Actinomycetota</taxon>
        <taxon>Actinomycetes</taxon>
        <taxon>Kitasatosporales</taxon>
        <taxon>Streptomycetaceae</taxon>
        <taxon>Streptomyces</taxon>
    </lineage>
</organism>
<evidence type="ECO:0000256" key="3">
    <source>
        <dbReference type="SAM" id="Phobius"/>
    </source>
</evidence>
<dbReference type="RefSeq" id="WP_319688226.1">
    <property type="nucleotide sequence ID" value="NZ_JARAWN010000001.1"/>
</dbReference>
<keyword evidence="3" id="KW-1133">Transmembrane helix</keyword>
<proteinExistence type="predicted"/>
<feature type="transmembrane region" description="Helical" evidence="3">
    <location>
        <begin position="183"/>
        <end position="202"/>
    </location>
</feature>
<dbReference type="EMBL" id="JARAWN010000001">
    <property type="protein sequence ID" value="MDX3128231.1"/>
    <property type="molecule type" value="Genomic_DNA"/>
</dbReference>
<name>A0AAJ2UJ40_9ACTN</name>
<keyword evidence="3" id="KW-0812">Transmembrane</keyword>
<evidence type="ECO:0000313" key="4">
    <source>
        <dbReference type="EMBL" id="MDX3128231.1"/>
    </source>
</evidence>
<evidence type="ECO:0000256" key="1">
    <source>
        <dbReference type="ARBA" id="ARBA00023015"/>
    </source>
</evidence>
<dbReference type="AlphaFoldDB" id="A0AAJ2UJ40"/>
<reference evidence="4" key="1">
    <citation type="journal article" date="2023" name="Microb. Genom.">
        <title>Mesoterricola silvestris gen. nov., sp. nov., Mesoterricola sediminis sp. nov., Geothrix oryzae sp. nov., Geothrix edaphica sp. nov., Geothrix rubra sp. nov., and Geothrix limicola sp. nov., six novel members of Acidobacteriota isolated from soils.</title>
        <authorList>
            <person name="Weisberg A.J."/>
            <person name="Pearce E."/>
            <person name="Kramer C.G."/>
            <person name="Chang J.H."/>
            <person name="Clarke C.R."/>
        </authorList>
    </citation>
    <scope>NUCLEOTIDE SEQUENCE</scope>
    <source>
        <strain evidence="4">ND06-05F</strain>
    </source>
</reference>
<dbReference type="InterPro" id="IPR041916">
    <property type="entry name" value="Anti_sigma_zinc_sf"/>
</dbReference>
<evidence type="ECO:0000256" key="2">
    <source>
        <dbReference type="ARBA" id="ARBA00023163"/>
    </source>
</evidence>
<evidence type="ECO:0000313" key="5">
    <source>
        <dbReference type="Proteomes" id="UP001273589"/>
    </source>
</evidence>
<sequence>MSWHADDGDLREYAHGTLAAPRLWSVETHLAACADCRCALAAHVPSAEISAGWARLDAELDAPRPGFAESLLIRAGVADHTARLLAATPVLRRSWLGAVALTLLLAVGVGLAASPLMLLATAPLLPLAGVALSFGPGLDPTYEMAVVAPMHTFRLLMVRTVAVLSTTTLLSGLASLALPSFGLAALGWLLPALALTATGVALTARLGPVLAPALVGTGWTALVVLSRLLASGTPLPFTAEGQGAAAAVAAVATVLLVAARDRFDSGRPLGPSLRSLRFAARRLS</sequence>
<feature type="transmembrane region" description="Helical" evidence="3">
    <location>
        <begin position="242"/>
        <end position="259"/>
    </location>
</feature>
<keyword evidence="2" id="KW-0804">Transcription</keyword>